<sequence length="188" mass="21065">MPSRFFRIAENVHAGNWYLGDPEDPRGQEVEDPWMFRAGRPVQVESPLTVPIDEPGRALDFSLAGVGLVPIVHVKVATLFVELAPDDVQTIPVNIKGYPDQYLILVATKLIRCIDEKASKVQFWKPEDGLPAKVGQYYAVDDLRIDPVKVGEAKVFRTEGWTQALIVSEDIKQELERLEATGVKLTRV</sequence>
<dbReference type="Pfam" id="PF07791">
    <property type="entry name" value="Imm11"/>
    <property type="match status" value="1"/>
</dbReference>
<accession>A0A7Y4IEA6</accession>
<dbReference type="EMBL" id="JABFNT010000010">
    <property type="protein sequence ID" value="NOJ77599.1"/>
    <property type="molecule type" value="Genomic_DNA"/>
</dbReference>
<gene>
    <name evidence="2" type="ORF">HNV28_04460</name>
</gene>
<proteinExistence type="predicted"/>
<protein>
    <recommendedName>
        <fullName evidence="1">Immunity MXAN-0049 protein domain-containing protein</fullName>
    </recommendedName>
</protein>
<evidence type="ECO:0000259" key="1">
    <source>
        <dbReference type="Pfam" id="PF07791"/>
    </source>
</evidence>
<dbReference type="AlphaFoldDB" id="A0A7Y4IEA6"/>
<feature type="domain" description="Immunity MXAN-0049 protein" evidence="1">
    <location>
        <begin position="99"/>
        <end position="187"/>
    </location>
</feature>
<dbReference type="RefSeq" id="WP_171440087.1">
    <property type="nucleotide sequence ID" value="NZ_JABFNS010000051.1"/>
</dbReference>
<comment type="caution">
    <text evidence="2">The sequence shown here is derived from an EMBL/GenBank/DDBJ whole genome shotgun (WGS) entry which is preliminary data.</text>
</comment>
<evidence type="ECO:0000313" key="2">
    <source>
        <dbReference type="EMBL" id="NOJ77599.1"/>
    </source>
</evidence>
<dbReference type="Proteomes" id="UP000533080">
    <property type="component" value="Unassembled WGS sequence"/>
</dbReference>
<reference evidence="2 3" key="1">
    <citation type="submission" date="2020-05" db="EMBL/GenBank/DDBJ databases">
        <authorList>
            <person name="Whitworth D."/>
        </authorList>
    </citation>
    <scope>NUCLEOTIDE SEQUENCE [LARGE SCALE GENOMIC DNA]</scope>
    <source>
        <strain evidence="2 3">AM005</strain>
    </source>
</reference>
<evidence type="ECO:0000313" key="3">
    <source>
        <dbReference type="Proteomes" id="UP000533080"/>
    </source>
</evidence>
<dbReference type="InterPro" id="IPR012433">
    <property type="entry name" value="Imm11"/>
</dbReference>
<organism evidence="2 3">
    <name type="scientific">Myxococcus xanthus</name>
    <dbReference type="NCBI Taxonomy" id="34"/>
    <lineage>
        <taxon>Bacteria</taxon>
        <taxon>Pseudomonadati</taxon>
        <taxon>Myxococcota</taxon>
        <taxon>Myxococcia</taxon>
        <taxon>Myxococcales</taxon>
        <taxon>Cystobacterineae</taxon>
        <taxon>Myxococcaceae</taxon>
        <taxon>Myxococcus</taxon>
    </lineage>
</organism>
<name>A0A7Y4IEA6_MYXXA</name>